<feature type="binding site" evidence="8">
    <location>
        <position position="376"/>
    </location>
    <ligand>
        <name>FAD</name>
        <dbReference type="ChEBI" id="CHEBI:57692"/>
    </ligand>
</feature>
<protein>
    <recommendedName>
        <fullName evidence="15">Mercuric reductase</fullName>
    </recommendedName>
</protein>
<dbReference type="Pfam" id="PF02852">
    <property type="entry name" value="Pyr_redox_dim"/>
    <property type="match status" value="1"/>
</dbReference>
<keyword evidence="4" id="KW-0521">NADP</keyword>
<accession>A0A7S1FK73</accession>
<evidence type="ECO:0000256" key="8">
    <source>
        <dbReference type="PIRSR" id="PIRSR000350-3"/>
    </source>
</evidence>
<evidence type="ECO:0000256" key="10">
    <source>
        <dbReference type="RuleBase" id="RU003691"/>
    </source>
</evidence>
<evidence type="ECO:0000256" key="5">
    <source>
        <dbReference type="ARBA" id="ARBA00023002"/>
    </source>
</evidence>
<dbReference type="PIRSF" id="PIRSF000350">
    <property type="entry name" value="Mercury_reductase_MerA"/>
    <property type="match status" value="1"/>
</dbReference>
<dbReference type="Gene3D" id="3.50.50.60">
    <property type="entry name" value="FAD/NAD(P)-binding domain"/>
    <property type="match status" value="2"/>
</dbReference>
<evidence type="ECO:0000259" key="13">
    <source>
        <dbReference type="Pfam" id="PF07992"/>
    </source>
</evidence>
<feature type="binding site" evidence="8">
    <location>
        <position position="106"/>
    </location>
    <ligand>
        <name>FAD</name>
        <dbReference type="ChEBI" id="CHEBI:57692"/>
    </ligand>
</feature>
<evidence type="ECO:0000313" key="14">
    <source>
        <dbReference type="EMBL" id="CAD8873369.1"/>
    </source>
</evidence>
<feature type="binding site" evidence="8">
    <location>
        <position position="334"/>
    </location>
    <ligand>
        <name>NAD(+)</name>
        <dbReference type="ChEBI" id="CHEBI:57540"/>
    </ligand>
</feature>
<dbReference type="AlphaFoldDB" id="A0A7S1FK73"/>
<evidence type="ECO:0000256" key="11">
    <source>
        <dbReference type="SAM" id="MobiDB-lite"/>
    </source>
</evidence>
<dbReference type="SUPFAM" id="SSF55424">
    <property type="entry name" value="FAD/NAD-linked reductases, dimerisation (C-terminal) domain"/>
    <property type="match status" value="1"/>
</dbReference>
<feature type="domain" description="FAD/NAD(P)-binding" evidence="13">
    <location>
        <begin position="60"/>
        <end position="392"/>
    </location>
</feature>
<proteinExistence type="inferred from homology"/>
<feature type="disulfide bond" description="Redox-active" evidence="9">
    <location>
        <begin position="97"/>
        <end position="102"/>
    </location>
</feature>
<dbReference type="GO" id="GO:0003955">
    <property type="term" value="F:NAD(P)H dehydrogenase (quinone) activity"/>
    <property type="evidence" value="ECO:0007669"/>
    <property type="project" value="TreeGrafter"/>
</dbReference>
<dbReference type="EMBL" id="HBFR01000885">
    <property type="protein sequence ID" value="CAD8873369.1"/>
    <property type="molecule type" value="Transcribed_RNA"/>
</dbReference>
<keyword evidence="2 10" id="KW-0285">Flavoprotein</keyword>
<dbReference type="Gene3D" id="3.30.390.30">
    <property type="match status" value="1"/>
</dbReference>
<dbReference type="PANTHER" id="PTHR43014:SF2">
    <property type="entry name" value="MERCURIC REDUCTASE"/>
    <property type="match status" value="1"/>
</dbReference>
<dbReference type="InterPro" id="IPR001100">
    <property type="entry name" value="Pyr_nuc-diS_OxRdtase"/>
</dbReference>
<keyword evidence="3 8" id="KW-0274">FAD</keyword>
<feature type="binding site" evidence="8">
    <location>
        <position position="178"/>
    </location>
    <ligand>
        <name>FAD</name>
        <dbReference type="ChEBI" id="CHEBI:57692"/>
    </ligand>
</feature>
<comment type="similarity">
    <text evidence="1 10">Belongs to the class-I pyridine nucleotide-disulfide oxidoreductase family.</text>
</comment>
<evidence type="ECO:0000259" key="12">
    <source>
        <dbReference type="Pfam" id="PF02852"/>
    </source>
</evidence>
<evidence type="ECO:0000256" key="4">
    <source>
        <dbReference type="ARBA" id="ARBA00022857"/>
    </source>
</evidence>
<sequence>MTSPSPPSSGDSPWTPFDGPQSVEARSLSIWPLDEHNAALLNEVRPRDHLETPSPDPPEYDLVALGAGAGGLVSSKQSARRGARSALVSGGLAGGDCLVAGCVPSKALLRSARAVAEVRKAVREMGVTVSGKTGEEVEVGADFGAVMRRLRRLRATIAPADSHGATRAAGADVYQGFGRLTGPRSLEVNGKALRFRKLVLATGGRPHVPPEVPGLLDAPYVTSETLFNLERLPPRTVVLGSGVIALEMAQALSLLGSRVTVVGRAPRLLSPAGDAEAGRLLRAALEKEGVEFLLGETVGDVATLSRGGGDVLPLLAVTAGDRRIECECLLVAAGRRPNVEGIGLEEAGVDYDPRRGVLVDDLARSVSNPDVYAVGDCVAEVPRLTHMAGEMAKVVVQNALAGDQWKLSSLVVPAVCYTHPEYAAVGVSSEEDAESRGLAVDVYRTGLEHNDRAILEGNNEGFVKIVVAEGTDRILGATIVAERAGEMLNEVTLAMRHGIGLRGIGRNVHAYPTMGEAVMGCGIQYINKHWSRLDKGGE</sequence>
<dbReference type="SUPFAM" id="SSF51905">
    <property type="entry name" value="FAD/NAD(P)-binding domain"/>
    <property type="match status" value="1"/>
</dbReference>
<dbReference type="PRINTS" id="PR00368">
    <property type="entry name" value="FADPNR"/>
</dbReference>
<comment type="cofactor">
    <cofactor evidence="8">
        <name>FAD</name>
        <dbReference type="ChEBI" id="CHEBI:57692"/>
    </cofactor>
    <text evidence="8">Binds 1 FAD per subunit.</text>
</comment>
<dbReference type="GO" id="GO:0050660">
    <property type="term" value="F:flavin adenine dinucleotide binding"/>
    <property type="evidence" value="ECO:0007669"/>
    <property type="project" value="TreeGrafter"/>
</dbReference>
<reference evidence="14" key="1">
    <citation type="submission" date="2021-01" db="EMBL/GenBank/DDBJ databases">
        <authorList>
            <person name="Corre E."/>
            <person name="Pelletier E."/>
            <person name="Niang G."/>
            <person name="Scheremetjew M."/>
            <person name="Finn R."/>
            <person name="Kale V."/>
            <person name="Holt S."/>
            <person name="Cochrane G."/>
            <person name="Meng A."/>
            <person name="Brown T."/>
            <person name="Cohen L."/>
        </authorList>
    </citation>
    <scope>NUCLEOTIDE SEQUENCE</scope>
    <source>
        <strain evidence="14">308</strain>
    </source>
</reference>
<evidence type="ECO:0000256" key="6">
    <source>
        <dbReference type="ARBA" id="ARBA00023157"/>
    </source>
</evidence>
<dbReference type="InterPro" id="IPR023753">
    <property type="entry name" value="FAD/NAD-binding_dom"/>
</dbReference>
<keyword evidence="7 10" id="KW-0676">Redox-active center</keyword>
<gene>
    <name evidence="14" type="ORF">CHYS00102_LOCUS527</name>
</gene>
<dbReference type="PANTHER" id="PTHR43014">
    <property type="entry name" value="MERCURIC REDUCTASE"/>
    <property type="match status" value="1"/>
</dbReference>
<organism evidence="14">
    <name type="scientific">Corethron hystrix</name>
    <dbReference type="NCBI Taxonomy" id="216773"/>
    <lineage>
        <taxon>Eukaryota</taxon>
        <taxon>Sar</taxon>
        <taxon>Stramenopiles</taxon>
        <taxon>Ochrophyta</taxon>
        <taxon>Bacillariophyta</taxon>
        <taxon>Coscinodiscophyceae</taxon>
        <taxon>Corethrophycidae</taxon>
        <taxon>Corethrales</taxon>
        <taxon>Corethraceae</taxon>
        <taxon>Corethron</taxon>
    </lineage>
</organism>
<evidence type="ECO:0000256" key="7">
    <source>
        <dbReference type="ARBA" id="ARBA00023284"/>
    </source>
</evidence>
<feature type="region of interest" description="Disordered" evidence="11">
    <location>
        <begin position="1"/>
        <end position="21"/>
    </location>
</feature>
<dbReference type="PROSITE" id="PS00076">
    <property type="entry name" value="PYRIDINE_REDOX_1"/>
    <property type="match status" value="1"/>
</dbReference>
<dbReference type="InterPro" id="IPR036188">
    <property type="entry name" value="FAD/NAD-bd_sf"/>
</dbReference>
<evidence type="ECO:0000256" key="9">
    <source>
        <dbReference type="PIRSR" id="PIRSR000350-4"/>
    </source>
</evidence>
<feature type="domain" description="Pyridine nucleotide-disulphide oxidoreductase dimerisation" evidence="12">
    <location>
        <begin position="412"/>
        <end position="518"/>
    </location>
</feature>
<evidence type="ECO:0000256" key="2">
    <source>
        <dbReference type="ARBA" id="ARBA00022630"/>
    </source>
</evidence>
<keyword evidence="6" id="KW-1015">Disulfide bond</keyword>
<dbReference type="FunFam" id="3.30.390.30:FF:000001">
    <property type="entry name" value="Dihydrolipoyl dehydrogenase"/>
    <property type="match status" value="1"/>
</dbReference>
<dbReference type="InterPro" id="IPR004099">
    <property type="entry name" value="Pyr_nucl-diS_OxRdtase_dimer"/>
</dbReference>
<evidence type="ECO:0000256" key="3">
    <source>
        <dbReference type="ARBA" id="ARBA00022827"/>
    </source>
</evidence>
<dbReference type="InterPro" id="IPR012999">
    <property type="entry name" value="Pyr_OxRdtase_I_AS"/>
</dbReference>
<dbReference type="InterPro" id="IPR016156">
    <property type="entry name" value="FAD/NAD-linked_Rdtase_dimer_sf"/>
</dbReference>
<dbReference type="PRINTS" id="PR00411">
    <property type="entry name" value="PNDRDTASEI"/>
</dbReference>
<keyword evidence="8" id="KW-0547">Nucleotide-binding</keyword>
<keyword evidence="5 10" id="KW-0560">Oxidoreductase</keyword>
<dbReference type="Pfam" id="PF07992">
    <property type="entry name" value="Pyr_redox_2"/>
    <property type="match status" value="1"/>
</dbReference>
<keyword evidence="8" id="KW-0520">NAD</keyword>
<feature type="binding site" evidence="8">
    <location>
        <begin position="240"/>
        <end position="247"/>
    </location>
    <ligand>
        <name>NAD(+)</name>
        <dbReference type="ChEBI" id="CHEBI:57540"/>
    </ligand>
</feature>
<evidence type="ECO:0000256" key="1">
    <source>
        <dbReference type="ARBA" id="ARBA00007532"/>
    </source>
</evidence>
<dbReference type="GO" id="GO:0016668">
    <property type="term" value="F:oxidoreductase activity, acting on a sulfur group of donors, NAD(P) as acceptor"/>
    <property type="evidence" value="ECO:0007669"/>
    <property type="project" value="InterPro"/>
</dbReference>
<evidence type="ECO:0008006" key="15">
    <source>
        <dbReference type="Google" id="ProtNLM"/>
    </source>
</evidence>
<name>A0A7S1FK73_9STRA</name>